<sequence length="272" mass="30319">MRLCVTSWSFPQLTLDEVGGLAKVLGIEAIDIGYFYRSALDKARLLAEPERYGEEVRKRLPVAVSNLYHLFGRDTLERNLANPAHRAENLADFRQALKFCKAVGSPTVFILPGMINGAQSRSQALDETVESLKPLIEAGSEAGVAVCVEPHVHSYLESPEITAQMCERAPGVKLAIDYAHFAVSGYRQEEIDALAQWFGHAHLRQARPGALQAKLEEGTLNFPAMFATFRDAGYDGWFASEYVHQGYFDTLHDDVLTETVKMRDLFRAWSAP</sequence>
<reference evidence="2 3" key="1">
    <citation type="submission" date="2015-03" db="EMBL/GenBank/DDBJ databases">
        <authorList>
            <person name="Hassan Y.I."/>
            <person name="Lepp D."/>
            <person name="Li X.-Z."/>
            <person name="Zhou T."/>
        </authorList>
    </citation>
    <scope>NUCLEOTIDE SEQUENCE [LARGE SCALE GENOMIC DNA]</scope>
    <source>
        <strain evidence="2 3">BD-c194</strain>
    </source>
</reference>
<dbReference type="InterPro" id="IPR050312">
    <property type="entry name" value="IolE/XylAMocC-like"/>
</dbReference>
<keyword evidence="2" id="KW-0413">Isomerase</keyword>
<dbReference type="EMBL" id="JZEX01000124">
    <property type="protein sequence ID" value="KKB11110.1"/>
    <property type="molecule type" value="Genomic_DNA"/>
</dbReference>
<organism evidence="2 3">
    <name type="scientific">Devosia geojensis</name>
    <dbReference type="NCBI Taxonomy" id="443610"/>
    <lineage>
        <taxon>Bacteria</taxon>
        <taxon>Pseudomonadati</taxon>
        <taxon>Pseudomonadota</taxon>
        <taxon>Alphaproteobacteria</taxon>
        <taxon>Hyphomicrobiales</taxon>
        <taxon>Devosiaceae</taxon>
        <taxon>Devosia</taxon>
    </lineage>
</organism>
<dbReference type="GO" id="GO:0016853">
    <property type="term" value="F:isomerase activity"/>
    <property type="evidence" value="ECO:0007669"/>
    <property type="project" value="UniProtKB-KW"/>
</dbReference>
<feature type="domain" description="Xylose isomerase-like TIM barrel" evidence="1">
    <location>
        <begin position="22"/>
        <end position="244"/>
    </location>
</feature>
<keyword evidence="3" id="KW-1185">Reference proteome</keyword>
<dbReference type="PANTHER" id="PTHR12110">
    <property type="entry name" value="HYDROXYPYRUVATE ISOMERASE"/>
    <property type="match status" value="1"/>
</dbReference>
<dbReference type="PATRIC" id="fig|443610.3.peg.1235"/>
<dbReference type="OrthoDB" id="9786584at2"/>
<dbReference type="Gene3D" id="3.20.20.150">
    <property type="entry name" value="Divalent-metal-dependent TIM barrel enzymes"/>
    <property type="match status" value="1"/>
</dbReference>
<proteinExistence type="predicted"/>
<evidence type="ECO:0000313" key="3">
    <source>
        <dbReference type="Proteomes" id="UP000033632"/>
    </source>
</evidence>
<protein>
    <submittedName>
        <fullName evidence="2">Xylose isomerase</fullName>
    </submittedName>
</protein>
<dbReference type="InterPro" id="IPR036237">
    <property type="entry name" value="Xyl_isomerase-like_sf"/>
</dbReference>
<dbReference type="STRING" id="443610.VE25_14825"/>
<dbReference type="Pfam" id="PF01261">
    <property type="entry name" value="AP_endonuc_2"/>
    <property type="match status" value="1"/>
</dbReference>
<dbReference type="AlphaFoldDB" id="A0A0F5FRD0"/>
<dbReference type="SUPFAM" id="SSF51658">
    <property type="entry name" value="Xylose isomerase-like"/>
    <property type="match status" value="1"/>
</dbReference>
<accession>A0A0F5FRD0</accession>
<dbReference type="InterPro" id="IPR013022">
    <property type="entry name" value="Xyl_isomerase-like_TIM-brl"/>
</dbReference>
<dbReference type="PANTHER" id="PTHR12110:SF41">
    <property type="entry name" value="INOSOSE DEHYDRATASE"/>
    <property type="match status" value="1"/>
</dbReference>
<dbReference type="Proteomes" id="UP000033632">
    <property type="component" value="Unassembled WGS sequence"/>
</dbReference>
<evidence type="ECO:0000259" key="1">
    <source>
        <dbReference type="Pfam" id="PF01261"/>
    </source>
</evidence>
<gene>
    <name evidence="2" type="ORF">VE25_14825</name>
</gene>
<name>A0A0F5FRD0_9HYPH</name>
<comment type="caution">
    <text evidence="2">The sequence shown here is derived from an EMBL/GenBank/DDBJ whole genome shotgun (WGS) entry which is preliminary data.</text>
</comment>
<evidence type="ECO:0000313" key="2">
    <source>
        <dbReference type="EMBL" id="KKB11110.1"/>
    </source>
</evidence>